<gene>
    <name evidence="1" type="ORF">CHS0354_020805</name>
</gene>
<accession>A0AAE0VHM8</accession>
<reference evidence="1" key="2">
    <citation type="journal article" date="2021" name="Genome Biol. Evol.">
        <title>Developing a high-quality reference genome for a parasitic bivalve with doubly uniparental inheritance (Bivalvia: Unionida).</title>
        <authorList>
            <person name="Smith C.H."/>
        </authorList>
    </citation>
    <scope>NUCLEOTIDE SEQUENCE</scope>
    <source>
        <strain evidence="1">CHS0354</strain>
        <tissue evidence="1">Mantle</tissue>
    </source>
</reference>
<evidence type="ECO:0000313" key="2">
    <source>
        <dbReference type="Proteomes" id="UP001195483"/>
    </source>
</evidence>
<name>A0AAE0VHM8_9BIVA</name>
<reference evidence="1" key="1">
    <citation type="journal article" date="2021" name="Genome Biol. Evol.">
        <title>A High-Quality Reference Genome for a Parasitic Bivalve with Doubly Uniparental Inheritance (Bivalvia: Unionida).</title>
        <authorList>
            <person name="Smith C.H."/>
        </authorList>
    </citation>
    <scope>NUCLEOTIDE SEQUENCE</scope>
    <source>
        <strain evidence="1">CHS0354</strain>
    </source>
</reference>
<dbReference type="EMBL" id="JAEAOA010001267">
    <property type="protein sequence ID" value="KAK3577966.1"/>
    <property type="molecule type" value="Genomic_DNA"/>
</dbReference>
<proteinExistence type="predicted"/>
<dbReference type="AlphaFoldDB" id="A0AAE0VHM8"/>
<reference evidence="1" key="3">
    <citation type="submission" date="2023-05" db="EMBL/GenBank/DDBJ databases">
        <authorList>
            <person name="Smith C.H."/>
        </authorList>
    </citation>
    <scope>NUCLEOTIDE SEQUENCE</scope>
    <source>
        <strain evidence="1">CHS0354</strain>
        <tissue evidence="1">Mantle</tissue>
    </source>
</reference>
<keyword evidence="2" id="KW-1185">Reference proteome</keyword>
<dbReference type="Proteomes" id="UP001195483">
    <property type="component" value="Unassembled WGS sequence"/>
</dbReference>
<evidence type="ECO:0000313" key="1">
    <source>
        <dbReference type="EMBL" id="KAK3577966.1"/>
    </source>
</evidence>
<protein>
    <submittedName>
        <fullName evidence="1">Uncharacterized protein</fullName>
    </submittedName>
</protein>
<organism evidence="1 2">
    <name type="scientific">Potamilus streckersoni</name>
    <dbReference type="NCBI Taxonomy" id="2493646"/>
    <lineage>
        <taxon>Eukaryota</taxon>
        <taxon>Metazoa</taxon>
        <taxon>Spiralia</taxon>
        <taxon>Lophotrochozoa</taxon>
        <taxon>Mollusca</taxon>
        <taxon>Bivalvia</taxon>
        <taxon>Autobranchia</taxon>
        <taxon>Heteroconchia</taxon>
        <taxon>Palaeoheterodonta</taxon>
        <taxon>Unionida</taxon>
        <taxon>Unionoidea</taxon>
        <taxon>Unionidae</taxon>
        <taxon>Ambleminae</taxon>
        <taxon>Lampsilini</taxon>
        <taxon>Potamilus</taxon>
    </lineage>
</organism>
<sequence>MDSAAFSCSPIAHLCDSIFCLGMQSAYGCSSMLLTIYHSAPTSIANQAQSIQPSKHSSPLGIVSQKQYYQPDTVSNRPNIQLPKVLSTTVSNRPNMYRLQVVSTMNTVSNPPNIQLPPVLSTKQNEFNRPNIQFL</sequence>
<comment type="caution">
    <text evidence="1">The sequence shown here is derived from an EMBL/GenBank/DDBJ whole genome shotgun (WGS) entry which is preliminary data.</text>
</comment>